<evidence type="ECO:0000313" key="2">
    <source>
        <dbReference type="Proteomes" id="UP001230649"/>
    </source>
</evidence>
<dbReference type="Proteomes" id="UP001230649">
    <property type="component" value="Unassembled WGS sequence"/>
</dbReference>
<protein>
    <submittedName>
        <fullName evidence="1">Uncharacterized protein</fullName>
    </submittedName>
</protein>
<proteinExistence type="predicted"/>
<gene>
    <name evidence="1" type="ORF">QFC20_002394</name>
</gene>
<evidence type="ECO:0000313" key="1">
    <source>
        <dbReference type="EMBL" id="KAJ9111807.1"/>
    </source>
</evidence>
<keyword evidence="2" id="KW-1185">Reference proteome</keyword>
<reference evidence="1" key="1">
    <citation type="submission" date="2023-04" db="EMBL/GenBank/DDBJ databases">
        <title>Draft Genome sequencing of Naganishia species isolated from polar environments using Oxford Nanopore Technology.</title>
        <authorList>
            <person name="Leo P."/>
            <person name="Venkateswaran K."/>
        </authorList>
    </citation>
    <scope>NUCLEOTIDE SEQUENCE</scope>
    <source>
        <strain evidence="1">MNA-CCFEE 5262</strain>
    </source>
</reference>
<name>A0ACC2WL57_9TREE</name>
<sequence length="242" mass="26925">MLSSVLNYLFKSSRQDPHLLFSDNCAICERERQRIEAENMGIMEAYHKLCLGDVAGNSHPIHPITVHYPLTTLLASYGIDSLIVGRRYLPQMVSAVLPATKILSEISYYSNIAGLVLLVPAVITGFHEWWEIAKYKGENKFVDGIKVQSYPDRTFNVATIHGLLNVAVGAYSVWTWRQRRLVPNHMPSTKIGVLSGVMLGSLVISAALGGKLVYAYGLGVQRMGEGVEERKLMFTDNNKKAQ</sequence>
<accession>A0ACC2WL57</accession>
<organism evidence="1 2">
    <name type="scientific">Naganishia adeliensis</name>
    <dbReference type="NCBI Taxonomy" id="92952"/>
    <lineage>
        <taxon>Eukaryota</taxon>
        <taxon>Fungi</taxon>
        <taxon>Dikarya</taxon>
        <taxon>Basidiomycota</taxon>
        <taxon>Agaricomycotina</taxon>
        <taxon>Tremellomycetes</taxon>
        <taxon>Filobasidiales</taxon>
        <taxon>Filobasidiaceae</taxon>
        <taxon>Naganishia</taxon>
    </lineage>
</organism>
<comment type="caution">
    <text evidence="1">The sequence shown here is derived from an EMBL/GenBank/DDBJ whole genome shotgun (WGS) entry which is preliminary data.</text>
</comment>
<dbReference type="EMBL" id="JASBWS010000017">
    <property type="protein sequence ID" value="KAJ9111807.1"/>
    <property type="molecule type" value="Genomic_DNA"/>
</dbReference>